<proteinExistence type="inferred from homology"/>
<dbReference type="PANTHER" id="PTHR21091">
    <property type="entry name" value="METHYLTETRAHYDROFOLATE:HOMOCYSTEINE METHYLTRANSFERASE RELATED"/>
    <property type="match status" value="1"/>
</dbReference>
<keyword evidence="5 7" id="KW-0456">Lyase</keyword>
<dbReference type="HAMAP" id="MF_00218">
    <property type="entry name" value="URO_D"/>
    <property type="match status" value="1"/>
</dbReference>
<evidence type="ECO:0000256" key="4">
    <source>
        <dbReference type="ARBA" id="ARBA00022793"/>
    </source>
</evidence>
<dbReference type="InterPro" id="IPR000257">
    <property type="entry name" value="Uroporphyrinogen_deCOase"/>
</dbReference>
<comment type="function">
    <text evidence="7">Catalyzes the decarboxylation of four acetate groups of uroporphyrinogen-III to yield coproporphyrinogen-III.</text>
</comment>
<keyword evidence="4 7" id="KW-0210">Decarboxylase</keyword>
<sequence length="359" mass="40108">MRNGDFAVNNRFLRACRREPADRVPVWFMRQAGRYDPEYRQIRETYTLLDICREPELCARVTRMPVDKLGVDAAILFSDIMVPVGAMGMSFSLQENVGPVMEHPLRAEEDVASLRVFEPEEALPYVLATIRHLAKALPVPLIGFAGGPFTLASYMIEGGPSRDYVHTKTLMLARPDLWDRLMSKLSQAMARYLRAQIQAGASAVQIFDSWVGSLSVHAFRVRVKPHVQRMMADLADLRVPVIYFGVHTGELLADFADTGATVVGVDWRTPLDRARQRVGTSVALQGNLDPVSLFAPPEVLRREVETVLELGTQSPGYIFNLGHGVKPSTDLAQLQRVVEWVHAFDPANSPYPPSKEERA</sequence>
<dbReference type="GO" id="GO:0004853">
    <property type="term" value="F:uroporphyrinogen decarboxylase activity"/>
    <property type="evidence" value="ECO:0007669"/>
    <property type="project" value="UniProtKB-EC"/>
</dbReference>
<evidence type="ECO:0000313" key="12">
    <source>
        <dbReference type="EMBL" id="MBF8378835.1"/>
    </source>
</evidence>
<comment type="similarity">
    <text evidence="2 7 9">Belongs to the uroporphyrinogen decarboxylase family.</text>
</comment>
<dbReference type="EMBL" id="JADPKZ010000048">
    <property type="protein sequence ID" value="MBF8378835.1"/>
    <property type="molecule type" value="Genomic_DNA"/>
</dbReference>
<feature type="binding site" evidence="7">
    <location>
        <position position="79"/>
    </location>
    <ligand>
        <name>substrate</name>
    </ligand>
</feature>
<dbReference type="InterPro" id="IPR006361">
    <property type="entry name" value="Uroporphyrinogen_deCO2ase_HemE"/>
</dbReference>
<evidence type="ECO:0000313" key="13">
    <source>
        <dbReference type="Proteomes" id="UP000642910"/>
    </source>
</evidence>
<evidence type="ECO:0000256" key="7">
    <source>
        <dbReference type="HAMAP-Rule" id="MF_00218"/>
    </source>
</evidence>
<comment type="subcellular location">
    <subcellularLocation>
        <location evidence="7">Cytoplasm</location>
    </subcellularLocation>
</comment>
<evidence type="ECO:0000256" key="3">
    <source>
        <dbReference type="ARBA" id="ARBA00012288"/>
    </source>
</evidence>
<dbReference type="PANTHER" id="PTHR21091:SF169">
    <property type="entry name" value="UROPORPHYRINOGEN DECARBOXYLASE"/>
    <property type="match status" value="1"/>
</dbReference>
<feature type="binding site" evidence="7">
    <location>
        <position position="323"/>
    </location>
    <ligand>
        <name>substrate</name>
    </ligand>
</feature>
<dbReference type="Gene3D" id="3.20.20.210">
    <property type="match status" value="1"/>
</dbReference>
<evidence type="ECO:0000259" key="11">
    <source>
        <dbReference type="PROSITE" id="PS00907"/>
    </source>
</evidence>
<evidence type="ECO:0000256" key="1">
    <source>
        <dbReference type="ARBA" id="ARBA00004804"/>
    </source>
</evidence>
<keyword evidence="13" id="KW-1185">Reference proteome</keyword>
<evidence type="ECO:0000256" key="5">
    <source>
        <dbReference type="ARBA" id="ARBA00023239"/>
    </source>
</evidence>
<dbReference type="PROSITE" id="PS00906">
    <property type="entry name" value="UROD_1"/>
    <property type="match status" value="1"/>
</dbReference>
<dbReference type="InterPro" id="IPR038071">
    <property type="entry name" value="UROD/MetE-like_sf"/>
</dbReference>
<evidence type="ECO:0000259" key="10">
    <source>
        <dbReference type="PROSITE" id="PS00906"/>
    </source>
</evidence>
<feature type="binding site" evidence="7">
    <location>
        <begin position="30"/>
        <end position="34"/>
    </location>
    <ligand>
        <name>substrate</name>
    </ligand>
</feature>
<feature type="domain" description="Uroporphyrinogen decarboxylase (URO-D)" evidence="11">
    <location>
        <begin position="142"/>
        <end position="158"/>
    </location>
</feature>
<reference evidence="12 13" key="1">
    <citation type="submission" date="2020-11" db="EMBL/GenBank/DDBJ databases">
        <title>Genomic insight of Alicyclobacillus mali FL 18 reveals a new arsenic-resistant strain, with potential in environmental biotechnology.</title>
        <authorList>
            <person name="Fiorentino G."/>
            <person name="Gallo G."/>
            <person name="Aulitto M."/>
        </authorList>
    </citation>
    <scope>NUCLEOTIDE SEQUENCE [LARGE SCALE GENOMIC DNA]</scope>
    <source>
        <strain evidence="12 13">FL 18</strain>
    </source>
</reference>
<keyword evidence="6 7" id="KW-0627">Porphyrin biosynthesis</keyword>
<evidence type="ECO:0000256" key="8">
    <source>
        <dbReference type="RuleBase" id="RU000554"/>
    </source>
</evidence>
<organism evidence="12 13">
    <name type="scientific">Alicyclobacillus mali</name>
    <name type="common">ex Roth et al. 2021</name>
    <dbReference type="NCBI Taxonomy" id="1123961"/>
    <lineage>
        <taxon>Bacteria</taxon>
        <taxon>Bacillati</taxon>
        <taxon>Bacillota</taxon>
        <taxon>Bacilli</taxon>
        <taxon>Bacillales</taxon>
        <taxon>Alicyclobacillaceae</taxon>
        <taxon>Alicyclobacillus</taxon>
    </lineage>
</organism>
<dbReference type="SUPFAM" id="SSF51726">
    <property type="entry name" value="UROD/MetE-like"/>
    <property type="match status" value="1"/>
</dbReference>
<feature type="binding site" evidence="7">
    <location>
        <position position="209"/>
    </location>
    <ligand>
        <name>substrate</name>
    </ligand>
</feature>
<accession>A0ABS0F6B0</accession>
<comment type="caution">
    <text evidence="7">Lacks conserved residue(s) required for the propagation of feature annotation.</text>
</comment>
<dbReference type="CDD" id="cd00717">
    <property type="entry name" value="URO-D"/>
    <property type="match status" value="1"/>
</dbReference>
<dbReference type="PROSITE" id="PS00907">
    <property type="entry name" value="UROD_2"/>
    <property type="match status" value="1"/>
</dbReference>
<feature type="site" description="Transition state stabilizer" evidence="7">
    <location>
        <position position="79"/>
    </location>
</feature>
<evidence type="ECO:0000256" key="9">
    <source>
        <dbReference type="RuleBase" id="RU004169"/>
    </source>
</evidence>
<comment type="subunit">
    <text evidence="7">Homodimer.</text>
</comment>
<evidence type="ECO:0000256" key="2">
    <source>
        <dbReference type="ARBA" id="ARBA00009935"/>
    </source>
</evidence>
<comment type="caution">
    <text evidence="12">The sequence shown here is derived from an EMBL/GenBank/DDBJ whole genome shotgun (WGS) entry which is preliminary data.</text>
</comment>
<dbReference type="NCBIfam" id="TIGR01464">
    <property type="entry name" value="hemE"/>
    <property type="match status" value="1"/>
</dbReference>
<dbReference type="Pfam" id="PF01208">
    <property type="entry name" value="URO-D"/>
    <property type="match status" value="1"/>
</dbReference>
<feature type="binding site" evidence="7">
    <location>
        <position position="154"/>
    </location>
    <ligand>
        <name>substrate</name>
    </ligand>
</feature>
<evidence type="ECO:0000256" key="6">
    <source>
        <dbReference type="ARBA" id="ARBA00023244"/>
    </source>
</evidence>
<dbReference type="RefSeq" id="WP_067845952.1">
    <property type="nucleotide sequence ID" value="NZ_JADPKZ010000048.1"/>
</dbReference>
<feature type="domain" description="Uroporphyrinogen decarboxylase (URO-D)" evidence="10">
    <location>
        <begin position="25"/>
        <end position="34"/>
    </location>
</feature>
<gene>
    <name evidence="7 12" type="primary">hemE</name>
    <name evidence="12" type="ORF">IW967_13340</name>
</gene>
<comment type="pathway">
    <text evidence="1 7 8">Porphyrin-containing compound metabolism; protoporphyrin-IX biosynthesis; coproporphyrinogen-III from 5-aminolevulinate: step 4/4.</text>
</comment>
<name>A0ABS0F6B0_9BACL</name>
<dbReference type="EC" id="4.1.1.37" evidence="3 7"/>
<comment type="catalytic activity">
    <reaction evidence="7 8">
        <text>uroporphyrinogen III + 4 H(+) = coproporphyrinogen III + 4 CO2</text>
        <dbReference type="Rhea" id="RHEA:19865"/>
        <dbReference type="ChEBI" id="CHEBI:15378"/>
        <dbReference type="ChEBI" id="CHEBI:16526"/>
        <dbReference type="ChEBI" id="CHEBI:57308"/>
        <dbReference type="ChEBI" id="CHEBI:57309"/>
        <dbReference type="EC" id="4.1.1.37"/>
    </reaction>
</comment>
<protein>
    <recommendedName>
        <fullName evidence="3 7">Uroporphyrinogen decarboxylase</fullName>
        <shortName evidence="7">UPD</shortName>
        <shortName evidence="7">URO-D</shortName>
        <ecNumber evidence="3 7">4.1.1.37</ecNumber>
    </recommendedName>
</protein>
<keyword evidence="7" id="KW-0963">Cytoplasm</keyword>
<dbReference type="Proteomes" id="UP000642910">
    <property type="component" value="Unassembled WGS sequence"/>
</dbReference>